<keyword evidence="2" id="KW-1185">Reference proteome</keyword>
<proteinExistence type="predicted"/>
<gene>
    <name evidence="1" type="ORF">GJU39_22950</name>
</gene>
<evidence type="ECO:0000313" key="1">
    <source>
        <dbReference type="EMBL" id="MRX78928.1"/>
    </source>
</evidence>
<protein>
    <recommendedName>
        <fullName evidence="3">DUF4347 domain-containing protein</fullName>
    </recommendedName>
</protein>
<sequence length="110" mass="11915">MEMFKALTNKLTDGGNLIFGSCSIGAGTAGLNFGKSMNTFTGGRLNILMAQQTVQPRYYADPNTGKTGPWLSRMFSEKFLWTQPNGSQYQNTSVSLSGVIGSPPVTLRKQ</sequence>
<dbReference type="EMBL" id="WKKH01000093">
    <property type="protein sequence ID" value="MRX78928.1"/>
    <property type="molecule type" value="Genomic_DNA"/>
</dbReference>
<organism evidence="1 2">
    <name type="scientific">Pedobacter petrophilus</name>
    <dbReference type="NCBI Taxonomy" id="1908241"/>
    <lineage>
        <taxon>Bacteria</taxon>
        <taxon>Pseudomonadati</taxon>
        <taxon>Bacteroidota</taxon>
        <taxon>Sphingobacteriia</taxon>
        <taxon>Sphingobacteriales</taxon>
        <taxon>Sphingobacteriaceae</taxon>
        <taxon>Pedobacter</taxon>
    </lineage>
</organism>
<dbReference type="Proteomes" id="UP000487757">
    <property type="component" value="Unassembled WGS sequence"/>
</dbReference>
<evidence type="ECO:0000313" key="2">
    <source>
        <dbReference type="Proteomes" id="UP000487757"/>
    </source>
</evidence>
<dbReference type="AlphaFoldDB" id="A0A7K0G550"/>
<name>A0A7K0G550_9SPHI</name>
<evidence type="ECO:0008006" key="3">
    <source>
        <dbReference type="Google" id="ProtNLM"/>
    </source>
</evidence>
<comment type="caution">
    <text evidence="1">The sequence shown here is derived from an EMBL/GenBank/DDBJ whole genome shotgun (WGS) entry which is preliminary data.</text>
</comment>
<dbReference type="RefSeq" id="WP_154283322.1">
    <property type="nucleotide sequence ID" value="NZ_WKKH01000093.1"/>
</dbReference>
<reference evidence="1 2" key="1">
    <citation type="submission" date="2019-11" db="EMBL/GenBank/DDBJ databases">
        <title>Pedobacter petrophilus genome.</title>
        <authorList>
            <person name="Feldbauer M.J."/>
            <person name="Newman J.D."/>
        </authorList>
    </citation>
    <scope>NUCLEOTIDE SEQUENCE [LARGE SCALE GENOMIC DNA]</scope>
    <source>
        <strain evidence="1 2">LMG 29686</strain>
    </source>
</reference>
<accession>A0A7K0G550</accession>